<sequence>MATYGSKAQCSWCTFGFQGKQRFRGDSGMPCLVLSMEAPRMETQKTKIHLKVEVLHIKIFVSLVN</sequence>
<proteinExistence type="predicted"/>
<name>A0A835MLH8_9ROSI</name>
<dbReference type="EMBL" id="JADGMS010000013">
    <property type="protein sequence ID" value="KAF9670055.1"/>
    <property type="molecule type" value="Genomic_DNA"/>
</dbReference>
<keyword evidence="2" id="KW-1185">Reference proteome</keyword>
<comment type="caution">
    <text evidence="1">The sequence shown here is derived from an EMBL/GenBank/DDBJ whole genome shotgun (WGS) entry which is preliminary data.</text>
</comment>
<accession>A0A835MLH8</accession>
<protein>
    <submittedName>
        <fullName evidence="1">Uncharacterized protein</fullName>
    </submittedName>
</protein>
<dbReference type="Proteomes" id="UP000657918">
    <property type="component" value="Unassembled WGS sequence"/>
</dbReference>
<gene>
    <name evidence="1" type="ORF">SADUNF_Sadunf13G0028700</name>
</gene>
<evidence type="ECO:0000313" key="1">
    <source>
        <dbReference type="EMBL" id="KAF9670055.1"/>
    </source>
</evidence>
<organism evidence="1 2">
    <name type="scientific">Salix dunnii</name>
    <dbReference type="NCBI Taxonomy" id="1413687"/>
    <lineage>
        <taxon>Eukaryota</taxon>
        <taxon>Viridiplantae</taxon>
        <taxon>Streptophyta</taxon>
        <taxon>Embryophyta</taxon>
        <taxon>Tracheophyta</taxon>
        <taxon>Spermatophyta</taxon>
        <taxon>Magnoliopsida</taxon>
        <taxon>eudicotyledons</taxon>
        <taxon>Gunneridae</taxon>
        <taxon>Pentapetalae</taxon>
        <taxon>rosids</taxon>
        <taxon>fabids</taxon>
        <taxon>Malpighiales</taxon>
        <taxon>Salicaceae</taxon>
        <taxon>Saliceae</taxon>
        <taxon>Salix</taxon>
    </lineage>
</organism>
<dbReference type="AlphaFoldDB" id="A0A835MLH8"/>
<reference evidence="1 2" key="1">
    <citation type="submission" date="2020-10" db="EMBL/GenBank/DDBJ databases">
        <title>Plant Genome Project.</title>
        <authorList>
            <person name="Zhang R.-G."/>
        </authorList>
    </citation>
    <scope>NUCLEOTIDE SEQUENCE [LARGE SCALE GENOMIC DNA]</scope>
    <source>
        <strain evidence="1">FAFU-HL-1</strain>
        <tissue evidence="1">Leaf</tissue>
    </source>
</reference>
<evidence type="ECO:0000313" key="2">
    <source>
        <dbReference type="Proteomes" id="UP000657918"/>
    </source>
</evidence>